<evidence type="ECO:0008006" key="3">
    <source>
        <dbReference type="Google" id="ProtNLM"/>
    </source>
</evidence>
<dbReference type="InterPro" id="IPR011989">
    <property type="entry name" value="ARM-like"/>
</dbReference>
<name>A0A5C5Y6T3_9PLAN</name>
<evidence type="ECO:0000313" key="1">
    <source>
        <dbReference type="EMBL" id="TWT70980.1"/>
    </source>
</evidence>
<sequence>MLARFLSTASCRLRPSVQRIGRSPTAWGATAAWGFLLWVATGLFGTLPSASAYSPYDPQVMQMVDRGVRYLESLNERSFAQVTTGFGQGVGQRAMVAYAHHKVVGDPNAPAVTRGVERVRWLLDRMRRTDTTEASHSNKLCYTVAVSILLLADLDPDGYKSELNELYRLMQQFRLSNGGYTYPGEKNGDTSQTQYAVLALWTLLRNGFDVDQNQLADTIRWLGRVQDVQGGWPYHGVDTAGGQRINQRPVSMSTTLAAGSALLIAADALQTFGDTGGDDVSDIEGLPKALKIYREESERRKRVRVPRDIVMTPISYAERYRTENPYERVQRVSGFDWYYYQLYTLERYESFLEFANGTKVKSPAWYNDGVEELKEYQDPKTGGFGIIDGAGTNPGVSTAFAVLFLIRSTQKSIVDLNRGSLAGSRGLPSDTTDIRVEGTKIKGRPIAAAVTDLLDILEDDGADELDGQSLPEDLELSDDPDVRKAQLDRLERLVRGSRSWQARRVAARLLGSSDELRVVPSLIFALSDNDAMVQRFARDGLRFISRKFDGVGMPREPNRDKVVQAQRDWRRWYHTMEPNYVFLESDLR</sequence>
<comment type="caution">
    <text evidence="1">The sequence shown here is derived from an EMBL/GenBank/DDBJ whole genome shotgun (WGS) entry which is preliminary data.</text>
</comment>
<dbReference type="Gene3D" id="1.25.10.10">
    <property type="entry name" value="Leucine-rich Repeat Variant"/>
    <property type="match status" value="1"/>
</dbReference>
<dbReference type="EMBL" id="SJPL01000001">
    <property type="protein sequence ID" value="TWT70980.1"/>
    <property type="molecule type" value="Genomic_DNA"/>
</dbReference>
<gene>
    <name evidence="1" type="ORF">Pan14r_32890</name>
</gene>
<dbReference type="AlphaFoldDB" id="A0A5C5Y6T3"/>
<organism evidence="1 2">
    <name type="scientific">Crateriforma conspicua</name>
    <dbReference type="NCBI Taxonomy" id="2527996"/>
    <lineage>
        <taxon>Bacteria</taxon>
        <taxon>Pseudomonadati</taxon>
        <taxon>Planctomycetota</taxon>
        <taxon>Planctomycetia</taxon>
        <taxon>Planctomycetales</taxon>
        <taxon>Planctomycetaceae</taxon>
        <taxon>Crateriforma</taxon>
    </lineage>
</organism>
<accession>A0A5C5Y6T3</accession>
<proteinExistence type="predicted"/>
<dbReference type="SUPFAM" id="SSF48239">
    <property type="entry name" value="Terpenoid cyclases/Protein prenyltransferases"/>
    <property type="match status" value="1"/>
</dbReference>
<dbReference type="InterPro" id="IPR008930">
    <property type="entry name" value="Terpenoid_cyclase/PrenylTrfase"/>
</dbReference>
<keyword evidence="2" id="KW-1185">Reference proteome</keyword>
<dbReference type="Gene3D" id="1.50.10.20">
    <property type="match status" value="1"/>
</dbReference>
<reference evidence="1 2" key="1">
    <citation type="submission" date="2019-02" db="EMBL/GenBank/DDBJ databases">
        <title>Deep-cultivation of Planctomycetes and their phenomic and genomic characterization uncovers novel biology.</title>
        <authorList>
            <person name="Wiegand S."/>
            <person name="Jogler M."/>
            <person name="Boedeker C."/>
            <person name="Pinto D."/>
            <person name="Vollmers J."/>
            <person name="Rivas-Marin E."/>
            <person name="Kohn T."/>
            <person name="Peeters S.H."/>
            <person name="Heuer A."/>
            <person name="Rast P."/>
            <person name="Oberbeckmann S."/>
            <person name="Bunk B."/>
            <person name="Jeske O."/>
            <person name="Meyerdierks A."/>
            <person name="Storesund J.E."/>
            <person name="Kallscheuer N."/>
            <person name="Luecker S."/>
            <person name="Lage O.M."/>
            <person name="Pohl T."/>
            <person name="Merkel B.J."/>
            <person name="Hornburger P."/>
            <person name="Mueller R.-W."/>
            <person name="Bruemmer F."/>
            <person name="Labrenz M."/>
            <person name="Spormann A.M."/>
            <person name="Op Den Camp H."/>
            <person name="Overmann J."/>
            <person name="Amann R."/>
            <person name="Jetten M.S.M."/>
            <person name="Mascher T."/>
            <person name="Medema M.H."/>
            <person name="Devos D.P."/>
            <person name="Kaster A.-K."/>
            <person name="Ovreas L."/>
            <person name="Rohde M."/>
            <person name="Galperin M.Y."/>
            <person name="Jogler C."/>
        </authorList>
    </citation>
    <scope>NUCLEOTIDE SEQUENCE [LARGE SCALE GENOMIC DNA]</scope>
    <source>
        <strain evidence="1 2">Pan14r</strain>
    </source>
</reference>
<dbReference type="CDD" id="cd00688">
    <property type="entry name" value="ISOPREN_C2_like"/>
    <property type="match status" value="1"/>
</dbReference>
<protein>
    <recommendedName>
        <fullName evidence="3">Prenyltransferase and squalene oxidase repeat protein</fullName>
    </recommendedName>
</protein>
<dbReference type="Proteomes" id="UP000317238">
    <property type="component" value="Unassembled WGS sequence"/>
</dbReference>
<dbReference type="SUPFAM" id="SSF48371">
    <property type="entry name" value="ARM repeat"/>
    <property type="match status" value="1"/>
</dbReference>
<dbReference type="InterPro" id="IPR016024">
    <property type="entry name" value="ARM-type_fold"/>
</dbReference>
<evidence type="ECO:0000313" key="2">
    <source>
        <dbReference type="Proteomes" id="UP000317238"/>
    </source>
</evidence>